<evidence type="ECO:0000313" key="2">
    <source>
        <dbReference type="WBParaSite" id="TCONS_00015494.p1"/>
    </source>
</evidence>
<sequence length="190" mass="22665">FAATIPDKEKAVKFLQKYELFPTSMVCSNRHEMKLQVIKQNRLRRYVKECKKEIGIRIKTWFEGIKISSEREFYLYITRVEDEYLKLKDIYNFVDSLTNSNIQNIRKLEGGIKRKSTKVRAYLERNDVTSLGINEFREYIVEVGNICYNYLPVKTKNSELMFSDNNNYVYYFSESKKYGEVVSDETFQNN</sequence>
<name>A0AAF5DMF5_STRER</name>
<protein>
    <submittedName>
        <fullName evidence="2">Uncharacterized protein</fullName>
    </submittedName>
</protein>
<keyword evidence="1" id="KW-1185">Reference proteome</keyword>
<dbReference type="Proteomes" id="UP000035681">
    <property type="component" value="Unplaced"/>
</dbReference>
<evidence type="ECO:0000313" key="1">
    <source>
        <dbReference type="Proteomes" id="UP000035681"/>
    </source>
</evidence>
<proteinExistence type="predicted"/>
<dbReference type="AlphaFoldDB" id="A0AAF5DMF5"/>
<dbReference type="WBParaSite" id="TCONS_00015494.p1">
    <property type="protein sequence ID" value="TCONS_00015494.p1"/>
    <property type="gene ID" value="XLOC_009894"/>
</dbReference>
<reference evidence="2" key="1">
    <citation type="submission" date="2024-02" db="UniProtKB">
        <authorList>
            <consortium name="WormBaseParasite"/>
        </authorList>
    </citation>
    <scope>IDENTIFICATION</scope>
</reference>
<organism evidence="1 2">
    <name type="scientific">Strongyloides stercoralis</name>
    <name type="common">Threadworm</name>
    <dbReference type="NCBI Taxonomy" id="6248"/>
    <lineage>
        <taxon>Eukaryota</taxon>
        <taxon>Metazoa</taxon>
        <taxon>Ecdysozoa</taxon>
        <taxon>Nematoda</taxon>
        <taxon>Chromadorea</taxon>
        <taxon>Rhabditida</taxon>
        <taxon>Tylenchina</taxon>
        <taxon>Panagrolaimomorpha</taxon>
        <taxon>Strongyloidoidea</taxon>
        <taxon>Strongyloididae</taxon>
        <taxon>Strongyloides</taxon>
    </lineage>
</organism>
<accession>A0AAF5DMF5</accession>